<sequence length="56" mass="5982">MLRDLLTKGVYEGDSPGSNTVLMGETHAMQSGGDAVVARVTEALRESRQDQTLVCS</sequence>
<feature type="non-terminal residue" evidence="1">
    <location>
        <position position="56"/>
    </location>
</feature>
<organism evidence="1 2">
    <name type="scientific">Kipferlia bialata</name>
    <dbReference type="NCBI Taxonomy" id="797122"/>
    <lineage>
        <taxon>Eukaryota</taxon>
        <taxon>Metamonada</taxon>
        <taxon>Carpediemonas-like organisms</taxon>
        <taxon>Kipferlia</taxon>
    </lineage>
</organism>
<dbReference type="Proteomes" id="UP000265618">
    <property type="component" value="Unassembled WGS sequence"/>
</dbReference>
<comment type="caution">
    <text evidence="1">The sequence shown here is derived from an EMBL/GenBank/DDBJ whole genome shotgun (WGS) entry which is preliminary data.</text>
</comment>
<accession>A0A391NV41</accession>
<evidence type="ECO:0000313" key="1">
    <source>
        <dbReference type="EMBL" id="GCA64430.1"/>
    </source>
</evidence>
<keyword evidence="2" id="KW-1185">Reference proteome</keyword>
<evidence type="ECO:0000313" key="2">
    <source>
        <dbReference type="Proteomes" id="UP000265618"/>
    </source>
</evidence>
<reference evidence="1 2" key="1">
    <citation type="journal article" date="2018" name="PLoS ONE">
        <title>The draft genome of Kipferlia bialata reveals reductive genome evolution in fornicate parasites.</title>
        <authorList>
            <person name="Tanifuji G."/>
            <person name="Takabayashi S."/>
            <person name="Kume K."/>
            <person name="Takagi M."/>
            <person name="Nakayama T."/>
            <person name="Kamikawa R."/>
            <person name="Inagaki Y."/>
            <person name="Hashimoto T."/>
        </authorList>
    </citation>
    <scope>NUCLEOTIDE SEQUENCE [LARGE SCALE GENOMIC DNA]</scope>
    <source>
        <strain evidence="1">NY0173</strain>
    </source>
</reference>
<dbReference type="AlphaFoldDB" id="A0A391NV41"/>
<dbReference type="EMBL" id="BDIP01007215">
    <property type="protein sequence ID" value="GCA64430.1"/>
    <property type="molecule type" value="Genomic_DNA"/>
</dbReference>
<gene>
    <name evidence="1" type="ORF">KIPB_014249</name>
</gene>
<proteinExistence type="predicted"/>
<name>A0A391NV41_9EUKA</name>
<protein>
    <submittedName>
        <fullName evidence="1">Uncharacterized protein</fullName>
    </submittedName>
</protein>